<evidence type="ECO:0000259" key="1">
    <source>
        <dbReference type="Pfam" id="PF04287"/>
    </source>
</evidence>
<dbReference type="RefSeq" id="WP_138318150.1">
    <property type="nucleotide sequence ID" value="NZ_VCBC01000002.1"/>
</dbReference>
<dbReference type="AlphaFoldDB" id="A0A5R9ITW4"/>
<dbReference type="InterPro" id="IPR023376">
    <property type="entry name" value="YqcC-like_dom"/>
</dbReference>
<accession>A0A5R9ITW4</accession>
<dbReference type="PIRSF" id="PIRSF006257">
    <property type="entry name" value="UCP006257"/>
    <property type="match status" value="1"/>
</dbReference>
<name>A0A5R9ITW4_9GAMM</name>
<dbReference type="Pfam" id="PF04287">
    <property type="entry name" value="DUF446"/>
    <property type="match status" value="1"/>
</dbReference>
<feature type="domain" description="YqcC-like" evidence="1">
    <location>
        <begin position="7"/>
        <end position="103"/>
    </location>
</feature>
<dbReference type="InterPro" id="IPR007384">
    <property type="entry name" value="UCP006257"/>
</dbReference>
<comment type="caution">
    <text evidence="2">The sequence shown here is derived from an EMBL/GenBank/DDBJ whole genome shotgun (WGS) entry which is preliminary data.</text>
</comment>
<dbReference type="PANTHER" id="PTHR39586:SF1">
    <property type="entry name" value="CYTOPLASMIC PROTEIN"/>
    <property type="match status" value="1"/>
</dbReference>
<dbReference type="SUPFAM" id="SSF158452">
    <property type="entry name" value="YqcC-like"/>
    <property type="match status" value="1"/>
</dbReference>
<sequence length="116" mass="13392">MNKNQQLANLLSRLQNELQALSLWQQNALNPELLLSTQPFCVDTLTFEQWLQFVFIPKISQMLAENQPLPNQISLCPMAEESFKRYGDDISVLINLIADIDELLSGQRQQTYYCQS</sequence>
<dbReference type="InterPro" id="IPR036814">
    <property type="entry name" value="YqcC-like_sf"/>
</dbReference>
<reference evidence="2 3" key="1">
    <citation type="submission" date="2019-05" db="EMBL/GenBank/DDBJ databases">
        <title>Genome sequences of Thalassotalea litorea 1K03283.</title>
        <authorList>
            <person name="Zhang D."/>
        </authorList>
    </citation>
    <scope>NUCLEOTIDE SEQUENCE [LARGE SCALE GENOMIC DNA]</scope>
    <source>
        <strain evidence="2 3">MCCC 1K03283</strain>
    </source>
</reference>
<dbReference type="PANTHER" id="PTHR39586">
    <property type="entry name" value="CYTOPLASMIC PROTEIN-RELATED"/>
    <property type="match status" value="1"/>
</dbReference>
<dbReference type="Gene3D" id="1.20.1440.40">
    <property type="entry name" value="YqcC-like"/>
    <property type="match status" value="1"/>
</dbReference>
<dbReference type="OrthoDB" id="8794567at2"/>
<dbReference type="GO" id="GO:0044010">
    <property type="term" value="P:single-species biofilm formation"/>
    <property type="evidence" value="ECO:0007669"/>
    <property type="project" value="TreeGrafter"/>
</dbReference>
<gene>
    <name evidence="2" type="ORF">FE810_00950</name>
</gene>
<evidence type="ECO:0000313" key="2">
    <source>
        <dbReference type="EMBL" id="TLU67547.1"/>
    </source>
</evidence>
<dbReference type="Proteomes" id="UP000307790">
    <property type="component" value="Unassembled WGS sequence"/>
</dbReference>
<keyword evidence="3" id="KW-1185">Reference proteome</keyword>
<proteinExistence type="predicted"/>
<dbReference type="EMBL" id="VCBC01000002">
    <property type="protein sequence ID" value="TLU67547.1"/>
    <property type="molecule type" value="Genomic_DNA"/>
</dbReference>
<evidence type="ECO:0000313" key="3">
    <source>
        <dbReference type="Proteomes" id="UP000307790"/>
    </source>
</evidence>
<organism evidence="2 3">
    <name type="scientific">Thalassotalea litorea</name>
    <dbReference type="NCBI Taxonomy" id="2020715"/>
    <lineage>
        <taxon>Bacteria</taxon>
        <taxon>Pseudomonadati</taxon>
        <taxon>Pseudomonadota</taxon>
        <taxon>Gammaproteobacteria</taxon>
        <taxon>Alteromonadales</taxon>
        <taxon>Colwelliaceae</taxon>
        <taxon>Thalassotalea</taxon>
    </lineage>
</organism>
<protein>
    <submittedName>
        <fullName evidence="2">YqcC family protein</fullName>
    </submittedName>
</protein>